<dbReference type="AlphaFoldDB" id="A0AA45USZ9"/>
<evidence type="ECO:0000313" key="1">
    <source>
        <dbReference type="EMBL" id="SBO14073.1"/>
    </source>
</evidence>
<sequence length="59" mass="6651">MQVYIPGNYLKPIAQDLVEKYSSDLLNTSDKNEIIRSFTLNSMLHLIKKDLALLGVATL</sequence>
<comment type="caution">
    <text evidence="1">The sequence shown here is derived from an EMBL/GenBank/DDBJ whole genome shotgun (WGS) entry which is preliminary data.</text>
</comment>
<dbReference type="EMBL" id="FLLR01000011">
    <property type="protein sequence ID" value="SBO14073.1"/>
    <property type="molecule type" value="Genomic_DNA"/>
</dbReference>
<dbReference type="Proteomes" id="UP000078419">
    <property type="component" value="Unassembled WGS sequence"/>
</dbReference>
<proteinExistence type="predicted"/>
<name>A0AA45USZ9_ANAPH</name>
<evidence type="ECO:0000313" key="2">
    <source>
        <dbReference type="Proteomes" id="UP000078419"/>
    </source>
</evidence>
<gene>
    <name evidence="1" type="ORF">ANAPC1_00417</name>
</gene>
<organism evidence="1 2">
    <name type="scientific">Anaplasma phagocytophilum</name>
    <name type="common">Ehrlichia phagocytophila</name>
    <dbReference type="NCBI Taxonomy" id="948"/>
    <lineage>
        <taxon>Bacteria</taxon>
        <taxon>Pseudomonadati</taxon>
        <taxon>Pseudomonadota</taxon>
        <taxon>Alphaproteobacteria</taxon>
        <taxon>Rickettsiales</taxon>
        <taxon>Anaplasmataceae</taxon>
        <taxon>Anaplasma</taxon>
        <taxon>phagocytophilum group</taxon>
    </lineage>
</organism>
<accession>A0AA45USZ9</accession>
<protein>
    <submittedName>
        <fullName evidence="1">Uncharacterized protein</fullName>
    </submittedName>
</protein>
<reference evidence="2" key="1">
    <citation type="submission" date="2016-03" db="EMBL/GenBank/DDBJ databases">
        <authorList>
            <person name="Loux Valentin"/>
        </authorList>
    </citation>
    <scope>NUCLEOTIDE SEQUENCE [LARGE SCALE GENOMIC DNA]</scope>
    <source>
        <strain evidence="2">C1</strain>
    </source>
</reference>